<accession>A0ABP8U7E3</accession>
<evidence type="ECO:0000313" key="3">
    <source>
        <dbReference type="Proteomes" id="UP001501442"/>
    </source>
</evidence>
<name>A0ABP8U7E3_9ACTN</name>
<comment type="caution">
    <text evidence="2">The sequence shown here is derived from an EMBL/GenBank/DDBJ whole genome shotgun (WGS) entry which is preliminary data.</text>
</comment>
<dbReference type="Proteomes" id="UP001501442">
    <property type="component" value="Unassembled WGS sequence"/>
</dbReference>
<reference evidence="3" key="1">
    <citation type="journal article" date="2019" name="Int. J. Syst. Evol. Microbiol.">
        <title>The Global Catalogue of Microorganisms (GCM) 10K type strain sequencing project: providing services to taxonomists for standard genome sequencing and annotation.</title>
        <authorList>
            <consortium name="The Broad Institute Genomics Platform"/>
            <consortium name="The Broad Institute Genome Sequencing Center for Infectious Disease"/>
            <person name="Wu L."/>
            <person name="Ma J."/>
        </authorList>
    </citation>
    <scope>NUCLEOTIDE SEQUENCE [LARGE SCALE GENOMIC DNA]</scope>
    <source>
        <strain evidence="3">JCM 17939</strain>
    </source>
</reference>
<evidence type="ECO:0008006" key="4">
    <source>
        <dbReference type="Google" id="ProtNLM"/>
    </source>
</evidence>
<keyword evidence="1" id="KW-0812">Transmembrane</keyword>
<feature type="transmembrane region" description="Helical" evidence="1">
    <location>
        <begin position="493"/>
        <end position="517"/>
    </location>
</feature>
<sequence>MHHAQIGCQANLSDCTITKCGDIALRADHLVVDGSLLLANGTYKGIVRLHGSEIGCVLNLSNSTVAVKEGTAIEADGISVSGNLIGRKMDVTGEVDFSDAEISGSLILSGSAIKQHKYRSLDIRRTKVTGSLVLNKNFTSEGRVTLADASIGVSFEFDEATIKNVDDVALDAAGASINGDIIGDRSEVIGLVDFTAVHGASDLRIADASLHGTARRSSSLGSPIDRRRGEHWRGISLRATAASIGGDFDLRGTEFTRSLVLNKSSIGRSLLLTDVTLSADDSSALSGAGVKADRIYLDLKSKPIAEINLSGASVGILADTETSWPENGEISIDGLSYQELKSHLSIKARLLWLERATPIYSPQPYEQLADFYNRTGHIDEARRVRREALKRAYDSRGPLFRIMGKIQDLVLGFGYRPARAAAIFLALWLSSSAWYEWGAGACNRFGHAWPSICPVQASGHLSWNPFLYTLDLLVPVVDLGYGKAWDPTGISKLLAVTLVIAGWILTTTILASVARALKRS</sequence>
<evidence type="ECO:0000256" key="1">
    <source>
        <dbReference type="SAM" id="Phobius"/>
    </source>
</evidence>
<protein>
    <recommendedName>
        <fullName evidence="4">Membrane-associated oxidoreductase</fullName>
    </recommendedName>
</protein>
<dbReference type="EMBL" id="BAABHK010000002">
    <property type="protein sequence ID" value="GAA4623550.1"/>
    <property type="molecule type" value="Genomic_DNA"/>
</dbReference>
<keyword evidence="1" id="KW-0472">Membrane</keyword>
<evidence type="ECO:0000313" key="2">
    <source>
        <dbReference type="EMBL" id="GAA4623550.1"/>
    </source>
</evidence>
<keyword evidence="1" id="KW-1133">Transmembrane helix</keyword>
<keyword evidence="3" id="KW-1185">Reference proteome</keyword>
<organism evidence="2 3">
    <name type="scientific">Actinoallomurus vinaceus</name>
    <dbReference type="NCBI Taxonomy" id="1080074"/>
    <lineage>
        <taxon>Bacteria</taxon>
        <taxon>Bacillati</taxon>
        <taxon>Actinomycetota</taxon>
        <taxon>Actinomycetes</taxon>
        <taxon>Streptosporangiales</taxon>
        <taxon>Thermomonosporaceae</taxon>
        <taxon>Actinoallomurus</taxon>
    </lineage>
</organism>
<proteinExistence type="predicted"/>
<gene>
    <name evidence="2" type="ORF">GCM10023196_020170</name>
</gene>